<reference evidence="2" key="1">
    <citation type="journal article" date="2012" name="Science">
        <title>The Paleozoic origin of enzymatic lignin decomposition reconstructed from 31 fungal genomes.</title>
        <authorList>
            <person name="Floudas D."/>
            <person name="Binder M."/>
            <person name="Riley R."/>
            <person name="Barry K."/>
            <person name="Blanchette R.A."/>
            <person name="Henrissat B."/>
            <person name="Martinez A.T."/>
            <person name="Otillar R."/>
            <person name="Spatafora J.W."/>
            <person name="Yadav J.S."/>
            <person name="Aerts A."/>
            <person name="Benoit I."/>
            <person name="Boyd A."/>
            <person name="Carlson A."/>
            <person name="Copeland A."/>
            <person name="Coutinho P.M."/>
            <person name="de Vries R.P."/>
            <person name="Ferreira P."/>
            <person name="Findley K."/>
            <person name="Foster B."/>
            <person name="Gaskell J."/>
            <person name="Glotzer D."/>
            <person name="Gorecki P."/>
            <person name="Heitman J."/>
            <person name="Hesse C."/>
            <person name="Hori C."/>
            <person name="Igarashi K."/>
            <person name="Jurgens J.A."/>
            <person name="Kallen N."/>
            <person name="Kersten P."/>
            <person name="Kohler A."/>
            <person name="Kuees U."/>
            <person name="Kumar T.K.A."/>
            <person name="Kuo A."/>
            <person name="LaButti K."/>
            <person name="Larrondo L.F."/>
            <person name="Lindquist E."/>
            <person name="Ling A."/>
            <person name="Lombard V."/>
            <person name="Lucas S."/>
            <person name="Lundell T."/>
            <person name="Martin R."/>
            <person name="McLaughlin D.J."/>
            <person name="Morgenstern I."/>
            <person name="Morin E."/>
            <person name="Murat C."/>
            <person name="Nagy L.G."/>
            <person name="Nolan M."/>
            <person name="Ohm R.A."/>
            <person name="Patyshakuliyeva A."/>
            <person name="Rokas A."/>
            <person name="Ruiz-Duenas F.J."/>
            <person name="Sabat G."/>
            <person name="Salamov A."/>
            <person name="Samejima M."/>
            <person name="Schmutz J."/>
            <person name="Slot J.C."/>
            <person name="St John F."/>
            <person name="Stenlid J."/>
            <person name="Sun H."/>
            <person name="Sun S."/>
            <person name="Syed K."/>
            <person name="Tsang A."/>
            <person name="Wiebenga A."/>
            <person name="Young D."/>
            <person name="Pisabarro A."/>
            <person name="Eastwood D.C."/>
            <person name="Martin F."/>
            <person name="Cullen D."/>
            <person name="Grigoriev I.V."/>
            <person name="Hibbett D.S."/>
        </authorList>
    </citation>
    <scope>NUCLEOTIDE SEQUENCE [LARGE SCALE GENOMIC DNA]</scope>
    <source>
        <strain evidence="2">FP-101664</strain>
    </source>
</reference>
<dbReference type="Proteomes" id="UP000054317">
    <property type="component" value="Unassembled WGS sequence"/>
</dbReference>
<dbReference type="AlphaFoldDB" id="R7S604"/>
<dbReference type="RefSeq" id="XP_008046009.1">
    <property type="nucleotide sequence ID" value="XM_008047818.1"/>
</dbReference>
<evidence type="ECO:0000313" key="2">
    <source>
        <dbReference type="Proteomes" id="UP000054317"/>
    </source>
</evidence>
<dbReference type="EMBL" id="JH712060">
    <property type="protein sequence ID" value="EIW51106.1"/>
    <property type="molecule type" value="Genomic_DNA"/>
</dbReference>
<sequence>MRRHATGTTSCSGPDSELRCRITHSQGHLRPTHLASSARAVSVLRHINIPFGQHTKGHSRGLSAWGALGATALCNNGSSLTVPEYARPPASRTLSSNHLSMFDSTTEYMPGISPYLDRMAIISNSSFAFVSVLCRPGSAQTATTVSSQEMDHIIEGGHLRCEQLARHATVDRYRTCDAVLERVHSSWA</sequence>
<evidence type="ECO:0000313" key="1">
    <source>
        <dbReference type="EMBL" id="EIW51106.1"/>
    </source>
</evidence>
<proteinExistence type="predicted"/>
<keyword evidence="2" id="KW-1185">Reference proteome</keyword>
<protein>
    <submittedName>
        <fullName evidence="1">Uncharacterized protein</fullName>
    </submittedName>
</protein>
<accession>R7S604</accession>
<dbReference type="KEGG" id="tvs:TRAVEDRAFT_54894"/>
<organism evidence="1 2">
    <name type="scientific">Trametes versicolor (strain FP-101664)</name>
    <name type="common">White-rot fungus</name>
    <name type="synonym">Coriolus versicolor</name>
    <dbReference type="NCBI Taxonomy" id="717944"/>
    <lineage>
        <taxon>Eukaryota</taxon>
        <taxon>Fungi</taxon>
        <taxon>Dikarya</taxon>
        <taxon>Basidiomycota</taxon>
        <taxon>Agaricomycotina</taxon>
        <taxon>Agaricomycetes</taxon>
        <taxon>Polyporales</taxon>
        <taxon>Polyporaceae</taxon>
        <taxon>Trametes</taxon>
    </lineage>
</organism>
<name>R7S604_TRAVS</name>
<gene>
    <name evidence="1" type="ORF">TRAVEDRAFT_54894</name>
</gene>
<dbReference type="GeneID" id="19417586"/>